<dbReference type="FunFam" id="3.20.20.70:FF:000018">
    <property type="entry name" value="Probable transaldolase"/>
    <property type="match status" value="1"/>
</dbReference>
<dbReference type="InterPro" id="IPR018225">
    <property type="entry name" value="Transaldolase_AS"/>
</dbReference>
<dbReference type="InterPro" id="IPR013785">
    <property type="entry name" value="Aldolase_TIM"/>
</dbReference>
<dbReference type="PROSITE" id="PS01054">
    <property type="entry name" value="TRANSALDOLASE_1"/>
    <property type="match status" value="1"/>
</dbReference>
<keyword evidence="5" id="KW-0456">Lyase</keyword>
<dbReference type="SUPFAM" id="SSF51569">
    <property type="entry name" value="Aldolase"/>
    <property type="match status" value="1"/>
</dbReference>
<dbReference type="EMBL" id="CP123751">
    <property type="protein sequence ID" value="WHQ79918.1"/>
    <property type="molecule type" value="Genomic_DNA"/>
</dbReference>
<name>A0AAJ6FM77_9LACO</name>
<evidence type="ECO:0000256" key="3">
    <source>
        <dbReference type="ARBA" id="ARBA00023270"/>
    </source>
</evidence>
<reference evidence="4 6" key="1">
    <citation type="submission" date="2014-04" db="EMBL/GenBank/DDBJ databases">
        <title>Draft Genome Sequence of Lactobacillus animalis 381-IL-28.</title>
        <authorList>
            <person name="Sturino J.M."/>
            <person name="Rajendran M."/>
            <person name="Altermann E."/>
        </authorList>
    </citation>
    <scope>NUCLEOTIDE SEQUENCE [LARGE SCALE GENOMIC DNA]</scope>
    <source>
        <strain evidence="4 6">381-IL-28</strain>
    </source>
</reference>
<dbReference type="InterPro" id="IPR033919">
    <property type="entry name" value="TSA/FSA_arc/bac"/>
</dbReference>
<dbReference type="GeneID" id="61227147"/>
<evidence type="ECO:0000313" key="7">
    <source>
        <dbReference type="Proteomes" id="UP001238155"/>
    </source>
</evidence>
<dbReference type="Proteomes" id="UP001238155">
    <property type="component" value="Chromosome"/>
</dbReference>
<dbReference type="GO" id="GO:0016832">
    <property type="term" value="F:aldehyde-lyase activity"/>
    <property type="evidence" value="ECO:0007669"/>
    <property type="project" value="InterPro"/>
</dbReference>
<dbReference type="Gene3D" id="3.20.20.70">
    <property type="entry name" value="Aldolase class I"/>
    <property type="match status" value="1"/>
</dbReference>
<comment type="subcellular location">
    <subcellularLocation>
        <location evidence="1">Cytoplasm</location>
    </subcellularLocation>
</comment>
<evidence type="ECO:0000313" key="6">
    <source>
        <dbReference type="Proteomes" id="UP000027129"/>
    </source>
</evidence>
<accession>A0AAJ6FM77</accession>
<dbReference type="GO" id="GO:0005975">
    <property type="term" value="P:carbohydrate metabolic process"/>
    <property type="evidence" value="ECO:0007669"/>
    <property type="project" value="InterPro"/>
</dbReference>
<keyword evidence="6" id="KW-1185">Reference proteome</keyword>
<dbReference type="GO" id="GO:0005737">
    <property type="term" value="C:cytoplasm"/>
    <property type="evidence" value="ECO:0007669"/>
    <property type="project" value="UniProtKB-SubCell"/>
</dbReference>
<evidence type="ECO:0000256" key="2">
    <source>
        <dbReference type="ARBA" id="ARBA00022490"/>
    </source>
</evidence>
<dbReference type="PANTHER" id="PTHR10683:SF28">
    <property type="entry name" value="TRANSALDOLASE C"/>
    <property type="match status" value="1"/>
</dbReference>
<dbReference type="NCBIfam" id="NF009299">
    <property type="entry name" value="PRK12656.1"/>
    <property type="match status" value="1"/>
</dbReference>
<dbReference type="EMBL" id="JMHU01000014">
    <property type="protein sequence ID" value="KDA45601.1"/>
    <property type="molecule type" value="Genomic_DNA"/>
</dbReference>
<keyword evidence="2" id="KW-0963">Cytoplasm</keyword>
<dbReference type="AlphaFoldDB" id="A0AAJ6FM77"/>
<dbReference type="EC" id="4.1.2.-" evidence="5"/>
<gene>
    <name evidence="4" type="ORF">Lani381_1226</name>
    <name evidence="5" type="ORF">QFF56_08195</name>
</gene>
<evidence type="ECO:0000256" key="1">
    <source>
        <dbReference type="ARBA" id="ARBA00004496"/>
    </source>
</evidence>
<keyword evidence="3" id="KW-0704">Schiff base</keyword>
<sequence>MEFMLDTVNLAEIKKWAQILPLAGVTSNPTIIKREGELDFFEHLKKVRELIGPQPSLHVQVVAKDTAGMVAEAKKLQAELGGNLYIKIPVTQEGLVAIKQLKQADFKVTATAIYTTMQGLLALEAGADYLAPYYNRMENLDTDPVALIAQLASAREKSTQKGKILAASFKNASQVTKALGAGAQAVTAGSDIYAASLADPAIAKAVSDFAIDWKTSQKRAGI</sequence>
<dbReference type="CDD" id="cd00956">
    <property type="entry name" value="Transaldolase_FSA"/>
    <property type="match status" value="1"/>
</dbReference>
<protein>
    <submittedName>
        <fullName evidence="4 5">Fructose-6-phosphate aldolase</fullName>
        <ecNumber evidence="5">4.1.2.-</ecNumber>
    </submittedName>
</protein>
<reference evidence="5" key="2">
    <citation type="submission" date="2023-04" db="EMBL/GenBank/DDBJ databases">
        <title>Four porcine-derived lactic acid bacteria strains analyses and their evaluation as potential probiotics based on genomics.</title>
        <authorList>
            <person name="Niu D."/>
        </authorList>
    </citation>
    <scope>NUCLEOTIDE SEQUENCE</scope>
    <source>
        <strain evidence="5">ZSB1</strain>
    </source>
</reference>
<dbReference type="Proteomes" id="UP000027129">
    <property type="component" value="Unassembled WGS sequence"/>
</dbReference>
<evidence type="ECO:0000313" key="5">
    <source>
        <dbReference type="EMBL" id="WHQ79918.1"/>
    </source>
</evidence>
<dbReference type="PROSITE" id="PS00958">
    <property type="entry name" value="TRANSALDOLASE_2"/>
    <property type="match status" value="1"/>
</dbReference>
<dbReference type="PANTHER" id="PTHR10683">
    <property type="entry name" value="TRANSALDOLASE"/>
    <property type="match status" value="1"/>
</dbReference>
<proteinExistence type="predicted"/>
<dbReference type="RefSeq" id="WP_010688232.1">
    <property type="nucleotide sequence ID" value="NZ_CABIZJ010000002.1"/>
</dbReference>
<dbReference type="InterPro" id="IPR001585">
    <property type="entry name" value="TAL/FSA"/>
</dbReference>
<organism evidence="5 7">
    <name type="scientific">Ligilactobacillus animalis</name>
    <dbReference type="NCBI Taxonomy" id="1605"/>
    <lineage>
        <taxon>Bacteria</taxon>
        <taxon>Bacillati</taxon>
        <taxon>Bacillota</taxon>
        <taxon>Bacilli</taxon>
        <taxon>Lactobacillales</taxon>
        <taxon>Lactobacillaceae</taxon>
        <taxon>Ligilactobacillus</taxon>
    </lineage>
</organism>
<dbReference type="Pfam" id="PF00923">
    <property type="entry name" value="TAL_FSA"/>
    <property type="match status" value="1"/>
</dbReference>
<evidence type="ECO:0000313" key="4">
    <source>
        <dbReference type="EMBL" id="KDA45601.1"/>
    </source>
</evidence>